<dbReference type="PANTHER" id="PTHR23292:SF6">
    <property type="entry name" value="FI16602P1-RELATED"/>
    <property type="match status" value="1"/>
</dbReference>
<keyword evidence="5 7" id="KW-0472">Membrane</keyword>
<keyword evidence="10" id="KW-1185">Reference proteome</keyword>
<evidence type="ECO:0000256" key="7">
    <source>
        <dbReference type="SAM" id="Phobius"/>
    </source>
</evidence>
<name>A0A9W8B013_9FUNG</name>
<comment type="subcellular location">
    <subcellularLocation>
        <location evidence="1">Membrane</location>
        <topology evidence="1">Peripheral membrane protein</topology>
    </subcellularLocation>
</comment>
<evidence type="ECO:0000256" key="5">
    <source>
        <dbReference type="ARBA" id="ARBA00023136"/>
    </source>
</evidence>
<evidence type="ECO:0000256" key="4">
    <source>
        <dbReference type="ARBA" id="ARBA00022833"/>
    </source>
</evidence>
<evidence type="ECO:0000256" key="2">
    <source>
        <dbReference type="ARBA" id="ARBA00005975"/>
    </source>
</evidence>
<dbReference type="InterPro" id="IPR006629">
    <property type="entry name" value="LITAF"/>
</dbReference>
<proteinExistence type="inferred from homology"/>
<dbReference type="EMBL" id="JANBPY010000033">
    <property type="protein sequence ID" value="KAJ1969679.1"/>
    <property type="molecule type" value="Genomic_DNA"/>
</dbReference>
<keyword evidence="3" id="KW-0479">Metal-binding</keyword>
<dbReference type="Pfam" id="PF10601">
    <property type="entry name" value="zf-LITAF-like"/>
    <property type="match status" value="1"/>
</dbReference>
<dbReference type="SMART" id="SM00714">
    <property type="entry name" value="LITAF"/>
    <property type="match status" value="1"/>
</dbReference>
<evidence type="ECO:0000313" key="10">
    <source>
        <dbReference type="Proteomes" id="UP001150925"/>
    </source>
</evidence>
<gene>
    <name evidence="9" type="ORF">IWQ62_000470</name>
</gene>
<feature type="region of interest" description="Disordered" evidence="6">
    <location>
        <begin position="1"/>
        <end position="57"/>
    </location>
</feature>
<feature type="domain" description="LITAF" evidence="8">
    <location>
        <begin position="44"/>
        <end position="126"/>
    </location>
</feature>
<evidence type="ECO:0000256" key="1">
    <source>
        <dbReference type="ARBA" id="ARBA00004170"/>
    </source>
</evidence>
<comment type="similarity">
    <text evidence="2">Belongs to the CDIP1/LITAF family.</text>
</comment>
<keyword evidence="7" id="KW-1133">Transmembrane helix</keyword>
<comment type="caution">
    <text evidence="9">The sequence shown here is derived from an EMBL/GenBank/DDBJ whole genome shotgun (WGS) entry which is preliminary data.</text>
</comment>
<evidence type="ECO:0000256" key="6">
    <source>
        <dbReference type="SAM" id="MobiDB-lite"/>
    </source>
</evidence>
<dbReference type="InterPro" id="IPR037519">
    <property type="entry name" value="LITAF_fam"/>
</dbReference>
<sequence>MSAEPAFHQHPPAYDSQGIAMPQTPAASGPQTIAPSETKEAVPPQSQPVAIPGQLQNGPVSMVCPYCQKNIVTEINHKVGMAAGMGMAVACCVFFPLFWIPLVMKSCKDTVHTCPECLRFLGRTGAC</sequence>
<dbReference type="PANTHER" id="PTHR23292">
    <property type="entry name" value="LIPOPOLYSACCHARIDE-INDUCED TUMOR NECROSIS FACTOR-ALPHA FACTOR"/>
    <property type="match status" value="1"/>
</dbReference>
<keyword evidence="4" id="KW-0862">Zinc</keyword>
<dbReference type="AlphaFoldDB" id="A0A9W8B013"/>
<dbReference type="Proteomes" id="UP001150925">
    <property type="component" value="Unassembled WGS sequence"/>
</dbReference>
<protein>
    <recommendedName>
        <fullName evidence="8">LITAF domain-containing protein</fullName>
    </recommendedName>
</protein>
<keyword evidence="7" id="KW-0812">Transmembrane</keyword>
<evidence type="ECO:0000256" key="3">
    <source>
        <dbReference type="ARBA" id="ARBA00022723"/>
    </source>
</evidence>
<feature type="compositionally biased region" description="Polar residues" evidence="6">
    <location>
        <begin position="25"/>
        <end position="35"/>
    </location>
</feature>
<evidence type="ECO:0000259" key="8">
    <source>
        <dbReference type="PROSITE" id="PS51837"/>
    </source>
</evidence>
<feature type="transmembrane region" description="Helical" evidence="7">
    <location>
        <begin position="79"/>
        <end position="100"/>
    </location>
</feature>
<reference evidence="9" key="1">
    <citation type="submission" date="2022-07" db="EMBL/GenBank/DDBJ databases">
        <title>Phylogenomic reconstructions and comparative analyses of Kickxellomycotina fungi.</title>
        <authorList>
            <person name="Reynolds N.K."/>
            <person name="Stajich J.E."/>
            <person name="Barry K."/>
            <person name="Grigoriev I.V."/>
            <person name="Crous P."/>
            <person name="Smith M.E."/>
        </authorList>
    </citation>
    <scope>NUCLEOTIDE SEQUENCE</scope>
    <source>
        <strain evidence="9">RSA 1196</strain>
    </source>
</reference>
<dbReference type="GO" id="GO:0008270">
    <property type="term" value="F:zinc ion binding"/>
    <property type="evidence" value="ECO:0007669"/>
    <property type="project" value="TreeGrafter"/>
</dbReference>
<dbReference type="OrthoDB" id="5599753at2759"/>
<dbReference type="GO" id="GO:0016020">
    <property type="term" value="C:membrane"/>
    <property type="evidence" value="ECO:0007669"/>
    <property type="project" value="UniProtKB-SubCell"/>
</dbReference>
<accession>A0A9W8B013</accession>
<organism evidence="9 10">
    <name type="scientific">Dispira parvispora</name>
    <dbReference type="NCBI Taxonomy" id="1520584"/>
    <lineage>
        <taxon>Eukaryota</taxon>
        <taxon>Fungi</taxon>
        <taxon>Fungi incertae sedis</taxon>
        <taxon>Zoopagomycota</taxon>
        <taxon>Kickxellomycotina</taxon>
        <taxon>Dimargaritomycetes</taxon>
        <taxon>Dimargaritales</taxon>
        <taxon>Dimargaritaceae</taxon>
        <taxon>Dispira</taxon>
    </lineage>
</organism>
<dbReference type="PROSITE" id="PS51837">
    <property type="entry name" value="LITAF"/>
    <property type="match status" value="1"/>
</dbReference>
<evidence type="ECO:0000313" key="9">
    <source>
        <dbReference type="EMBL" id="KAJ1969679.1"/>
    </source>
</evidence>